<evidence type="ECO:0008006" key="4">
    <source>
        <dbReference type="Google" id="ProtNLM"/>
    </source>
</evidence>
<organism evidence="2 3">
    <name type="scientific">Flavobacterium urocaniciphilum</name>
    <dbReference type="NCBI Taxonomy" id="1299341"/>
    <lineage>
        <taxon>Bacteria</taxon>
        <taxon>Pseudomonadati</taxon>
        <taxon>Bacteroidota</taxon>
        <taxon>Flavobacteriia</taxon>
        <taxon>Flavobacteriales</taxon>
        <taxon>Flavobacteriaceae</taxon>
        <taxon>Flavobacterium</taxon>
    </lineage>
</organism>
<accession>A0A1H8Z0U2</accession>
<sequence length="250" mass="28927">MKHIRLINKTQLISFILIGIAISGFAIILFQLILLDSKPENFGVVGDALGGILNPIIAIASALLTFLAFYIQKLANDDLKKQFYQQKADEKSDFIFSNYKERIHLIINEINNFNISFHNGTLISSAELLNSPNAKKYNFIGIQAINLFLVEFYKLLESKKKEGNLEFKFNDSYHAINLHIQNLISAFYNVHVSIQKCDLKKEYIDELKELLEYTYYSKLNYFSAIISNKNKSSKTKTQIDYLYDFYNKKN</sequence>
<keyword evidence="1" id="KW-0812">Transmembrane</keyword>
<evidence type="ECO:0000313" key="2">
    <source>
        <dbReference type="EMBL" id="SEP58054.1"/>
    </source>
</evidence>
<name>A0A1H8Z0U2_9FLAO</name>
<dbReference type="AlphaFoldDB" id="A0A1H8Z0U2"/>
<reference evidence="2 3" key="1">
    <citation type="submission" date="2016-10" db="EMBL/GenBank/DDBJ databases">
        <authorList>
            <person name="de Groot N.N."/>
        </authorList>
    </citation>
    <scope>NUCLEOTIDE SEQUENCE [LARGE SCALE GENOMIC DNA]</scope>
    <source>
        <strain evidence="2 3">DSM 27078</strain>
    </source>
</reference>
<feature type="transmembrane region" description="Helical" evidence="1">
    <location>
        <begin position="12"/>
        <end position="32"/>
    </location>
</feature>
<keyword evidence="1" id="KW-1133">Transmembrane helix</keyword>
<dbReference type="EMBL" id="FOEI01000001">
    <property type="protein sequence ID" value="SEP58054.1"/>
    <property type="molecule type" value="Genomic_DNA"/>
</dbReference>
<evidence type="ECO:0000313" key="3">
    <source>
        <dbReference type="Proteomes" id="UP000198648"/>
    </source>
</evidence>
<proteinExistence type="predicted"/>
<gene>
    <name evidence="2" type="ORF">SAMN05444005_101415</name>
</gene>
<dbReference type="Proteomes" id="UP000198648">
    <property type="component" value="Unassembled WGS sequence"/>
</dbReference>
<dbReference type="STRING" id="1299341.SAMN05444005_101415"/>
<keyword evidence="1" id="KW-0472">Membrane</keyword>
<protein>
    <recommendedName>
        <fullName evidence="4">Phage abortive infection protein</fullName>
    </recommendedName>
</protein>
<keyword evidence="3" id="KW-1185">Reference proteome</keyword>
<feature type="transmembrane region" description="Helical" evidence="1">
    <location>
        <begin position="52"/>
        <end position="71"/>
    </location>
</feature>
<evidence type="ECO:0000256" key="1">
    <source>
        <dbReference type="SAM" id="Phobius"/>
    </source>
</evidence>